<accession>A0AAD7CRD5</accession>
<name>A0AAD7CRD5_MYCRO</name>
<evidence type="ECO:0000256" key="1">
    <source>
        <dbReference type="SAM" id="MobiDB-lite"/>
    </source>
</evidence>
<gene>
    <name evidence="2" type="ORF">B0H17DRAFT_1185541</name>
</gene>
<evidence type="ECO:0000313" key="2">
    <source>
        <dbReference type="EMBL" id="KAJ7659386.1"/>
    </source>
</evidence>
<feature type="region of interest" description="Disordered" evidence="1">
    <location>
        <begin position="247"/>
        <end position="321"/>
    </location>
</feature>
<protein>
    <submittedName>
        <fullName evidence="2">Uncharacterized protein</fullName>
    </submittedName>
</protein>
<comment type="caution">
    <text evidence="2">The sequence shown here is derived from an EMBL/GenBank/DDBJ whole genome shotgun (WGS) entry which is preliminary data.</text>
</comment>
<feature type="compositionally biased region" description="Polar residues" evidence="1">
    <location>
        <begin position="247"/>
        <end position="269"/>
    </location>
</feature>
<feature type="compositionally biased region" description="Polar residues" evidence="1">
    <location>
        <begin position="282"/>
        <end position="306"/>
    </location>
</feature>
<dbReference type="Proteomes" id="UP001221757">
    <property type="component" value="Unassembled WGS sequence"/>
</dbReference>
<keyword evidence="3" id="KW-1185">Reference proteome</keyword>
<feature type="region of interest" description="Disordered" evidence="1">
    <location>
        <begin position="1"/>
        <end position="24"/>
    </location>
</feature>
<dbReference type="EMBL" id="JARKIE010000272">
    <property type="protein sequence ID" value="KAJ7659386.1"/>
    <property type="molecule type" value="Genomic_DNA"/>
</dbReference>
<proteinExistence type="predicted"/>
<sequence length="348" mass="38565">MPPQTSRHAALRRLKTQPPPPQTALKVLSALPDFVPGETPEDPEITAELAADPEYWQVLQNDVVALAHSIVTACRDSGQRRADFEETTEKGNENGDWGATRAAARRRPTQGCRHAAIDALLSLDKYSELLYLLLTDLELQVLRDVRQFFQVPHVVQELVSAEKTPTLCIRQLPKLGHAISAAIRKLEEYLALSRRAPIYALAMGHPSSDNQIKWIEDHWSAEDYQQARTSVRASMLEYQRDIRLQGTASGSAVPQNTSRHPVNSSTNAARAQRSGMARLSSLARSISGASPHNTNTPPQSTPTAQSECDAEERGLGLEDEHIVDEELRKYEAEAILDGDSDEHENFVL</sequence>
<reference evidence="2" key="1">
    <citation type="submission" date="2023-03" db="EMBL/GenBank/DDBJ databases">
        <title>Massive genome expansion in bonnet fungi (Mycena s.s.) driven by repeated elements and novel gene families across ecological guilds.</title>
        <authorList>
            <consortium name="Lawrence Berkeley National Laboratory"/>
            <person name="Harder C.B."/>
            <person name="Miyauchi S."/>
            <person name="Viragh M."/>
            <person name="Kuo A."/>
            <person name="Thoen E."/>
            <person name="Andreopoulos B."/>
            <person name="Lu D."/>
            <person name="Skrede I."/>
            <person name="Drula E."/>
            <person name="Henrissat B."/>
            <person name="Morin E."/>
            <person name="Kohler A."/>
            <person name="Barry K."/>
            <person name="LaButti K."/>
            <person name="Morin E."/>
            <person name="Salamov A."/>
            <person name="Lipzen A."/>
            <person name="Mereny Z."/>
            <person name="Hegedus B."/>
            <person name="Baldrian P."/>
            <person name="Stursova M."/>
            <person name="Weitz H."/>
            <person name="Taylor A."/>
            <person name="Grigoriev I.V."/>
            <person name="Nagy L.G."/>
            <person name="Martin F."/>
            <person name="Kauserud H."/>
        </authorList>
    </citation>
    <scope>NUCLEOTIDE SEQUENCE</scope>
    <source>
        <strain evidence="2">CBHHK067</strain>
    </source>
</reference>
<feature type="compositionally biased region" description="Basic and acidic residues" evidence="1">
    <location>
        <begin position="311"/>
        <end position="321"/>
    </location>
</feature>
<dbReference type="AlphaFoldDB" id="A0AAD7CRD5"/>
<evidence type="ECO:0000313" key="3">
    <source>
        <dbReference type="Proteomes" id="UP001221757"/>
    </source>
</evidence>
<organism evidence="2 3">
    <name type="scientific">Mycena rosella</name>
    <name type="common">Pink bonnet</name>
    <name type="synonym">Agaricus rosellus</name>
    <dbReference type="NCBI Taxonomy" id="1033263"/>
    <lineage>
        <taxon>Eukaryota</taxon>
        <taxon>Fungi</taxon>
        <taxon>Dikarya</taxon>
        <taxon>Basidiomycota</taxon>
        <taxon>Agaricomycotina</taxon>
        <taxon>Agaricomycetes</taxon>
        <taxon>Agaricomycetidae</taxon>
        <taxon>Agaricales</taxon>
        <taxon>Marasmiineae</taxon>
        <taxon>Mycenaceae</taxon>
        <taxon>Mycena</taxon>
    </lineage>
</organism>